<proteinExistence type="predicted"/>
<reference evidence="2 3" key="1">
    <citation type="submission" date="2019-02" db="EMBL/GenBank/DDBJ databases">
        <title>Genome sequencing of the rare red list fungi Bondarzewia mesenterica.</title>
        <authorList>
            <person name="Buettner E."/>
            <person name="Kellner H."/>
        </authorList>
    </citation>
    <scope>NUCLEOTIDE SEQUENCE [LARGE SCALE GENOMIC DNA]</scope>
    <source>
        <strain evidence="2 3">DSM 108281</strain>
    </source>
</reference>
<feature type="domain" description="DUF6532" evidence="1">
    <location>
        <begin position="293"/>
        <end position="416"/>
    </location>
</feature>
<dbReference type="EMBL" id="SGPL01000631">
    <property type="protein sequence ID" value="THH09430.1"/>
    <property type="molecule type" value="Genomic_DNA"/>
</dbReference>
<protein>
    <recommendedName>
        <fullName evidence="1">DUF6532 domain-containing protein</fullName>
    </recommendedName>
</protein>
<evidence type="ECO:0000313" key="2">
    <source>
        <dbReference type="EMBL" id="THH09430.1"/>
    </source>
</evidence>
<evidence type="ECO:0000259" key="1">
    <source>
        <dbReference type="Pfam" id="PF20149"/>
    </source>
</evidence>
<comment type="caution">
    <text evidence="2">The sequence shown here is derived from an EMBL/GenBank/DDBJ whole genome shotgun (WGS) entry which is preliminary data.</text>
</comment>
<dbReference type="AlphaFoldDB" id="A0A4S4LHW2"/>
<dbReference type="Pfam" id="PF20149">
    <property type="entry name" value="DUF6532"/>
    <property type="match status" value="1"/>
</dbReference>
<keyword evidence="3" id="KW-1185">Reference proteome</keyword>
<organism evidence="2 3">
    <name type="scientific">Bondarzewia mesenterica</name>
    <dbReference type="NCBI Taxonomy" id="1095465"/>
    <lineage>
        <taxon>Eukaryota</taxon>
        <taxon>Fungi</taxon>
        <taxon>Dikarya</taxon>
        <taxon>Basidiomycota</taxon>
        <taxon>Agaricomycotina</taxon>
        <taxon>Agaricomycetes</taxon>
        <taxon>Russulales</taxon>
        <taxon>Bondarzewiaceae</taxon>
        <taxon>Bondarzewia</taxon>
    </lineage>
</organism>
<gene>
    <name evidence="2" type="ORF">EW146_g8687</name>
</gene>
<name>A0A4S4LHW2_9AGAM</name>
<sequence length="441" mass="49663">MANSQFQDHHEQTFVNDLDLWMAEMSQMDVDFDRVYPLVATSEDNLQQQNATFSQQQTMLLQSPPLPASYNPMHSSLPALGTVNPARDVPNPRASVQWIHAQEDATDTDPRGQLQVAPSLASTRTSVSTSKAKLDLRTMLLKYPEVYYVVKDAIDVTIGYIYDNTDNPERRAGESVWVGTKDSNVLVVPHFSVVVAEHKIWASNHHRPMRRQSEDIISNNPEIIEHIGKGAIYEKRKVGCTSAMATIGYRSMLDPSEVVADRLCYSLFMYIAVDDAEGGSATDEMMRCPTLDEKIARARDWLQDEKFLHSGDKDAQGHLIRDFGHEALANIVHKTFYQGMGRHGPKHSTARGLQCYYSAHRSGEPVPFANRVPFLAIALAGTVSRFILDGFISTNHNKMKPYVYEQFFDGILQALNGLSGENSLRCQRKWKTHLESFPTRT</sequence>
<evidence type="ECO:0000313" key="3">
    <source>
        <dbReference type="Proteomes" id="UP000310158"/>
    </source>
</evidence>
<dbReference type="Proteomes" id="UP000310158">
    <property type="component" value="Unassembled WGS sequence"/>
</dbReference>
<dbReference type="InterPro" id="IPR045341">
    <property type="entry name" value="DUF6532"/>
</dbReference>
<accession>A0A4S4LHW2</accession>